<evidence type="ECO:0000256" key="1">
    <source>
        <dbReference type="SAM" id="MobiDB-lite"/>
    </source>
</evidence>
<dbReference type="AlphaFoldDB" id="H2YGG1"/>
<sequence>MLARYHPNATVRSPAYLNNVFGWNVNNAETLASLQGSEIGSTSTLTPLSQASISNAEFLSLQSAHKDVFGSSLPTTLTQTHDTGTQVQGGSTSPMSTVSSLPDEWRAVVTPSLVASVCRFLTNLVSISPRDTIAALMQRNLLCSFNSLLDADHIESLFTKISSLNEDGNDAEQSARKSI</sequence>
<name>H2YGG1_CIOSA</name>
<dbReference type="HOGENOM" id="CLU_1506705_0_0_1"/>
<reference evidence="2" key="2">
    <citation type="submission" date="2025-08" db="UniProtKB">
        <authorList>
            <consortium name="Ensembl"/>
        </authorList>
    </citation>
    <scope>IDENTIFICATION</scope>
</reference>
<feature type="region of interest" description="Disordered" evidence="1">
    <location>
        <begin position="75"/>
        <end position="96"/>
    </location>
</feature>
<organism evidence="2 3">
    <name type="scientific">Ciona savignyi</name>
    <name type="common">Pacific transparent sea squirt</name>
    <dbReference type="NCBI Taxonomy" id="51511"/>
    <lineage>
        <taxon>Eukaryota</taxon>
        <taxon>Metazoa</taxon>
        <taxon>Chordata</taxon>
        <taxon>Tunicata</taxon>
        <taxon>Ascidiacea</taxon>
        <taxon>Phlebobranchia</taxon>
        <taxon>Cionidae</taxon>
        <taxon>Ciona</taxon>
    </lineage>
</organism>
<evidence type="ECO:0000313" key="3">
    <source>
        <dbReference type="Proteomes" id="UP000007875"/>
    </source>
</evidence>
<feature type="compositionally biased region" description="Polar residues" evidence="1">
    <location>
        <begin position="86"/>
        <end position="96"/>
    </location>
</feature>
<dbReference type="Ensembl" id="ENSCSAVT00000004474.1">
    <property type="protein sequence ID" value="ENSCSAVP00000004410.1"/>
    <property type="gene ID" value="ENSCSAVG00000002609.1"/>
</dbReference>
<reference evidence="3" key="1">
    <citation type="submission" date="2003-08" db="EMBL/GenBank/DDBJ databases">
        <authorList>
            <person name="Birren B."/>
            <person name="Nusbaum C."/>
            <person name="Abebe A."/>
            <person name="Abouelleil A."/>
            <person name="Adekoya E."/>
            <person name="Ait-zahra M."/>
            <person name="Allen N."/>
            <person name="Allen T."/>
            <person name="An P."/>
            <person name="Anderson M."/>
            <person name="Anderson S."/>
            <person name="Arachchi H."/>
            <person name="Armbruster J."/>
            <person name="Bachantsang P."/>
            <person name="Baldwin J."/>
            <person name="Barry A."/>
            <person name="Bayul T."/>
            <person name="Blitshsteyn B."/>
            <person name="Bloom T."/>
            <person name="Blye J."/>
            <person name="Boguslavskiy L."/>
            <person name="Borowsky M."/>
            <person name="Boukhgalter B."/>
            <person name="Brunache A."/>
            <person name="Butler J."/>
            <person name="Calixte N."/>
            <person name="Calvo S."/>
            <person name="Camarata J."/>
            <person name="Campo K."/>
            <person name="Chang J."/>
            <person name="Cheshatsang Y."/>
            <person name="Citroen M."/>
            <person name="Collymore A."/>
            <person name="Considine T."/>
            <person name="Cook A."/>
            <person name="Cooke P."/>
            <person name="Corum B."/>
            <person name="Cuomo C."/>
            <person name="David R."/>
            <person name="Dawoe T."/>
            <person name="Degray S."/>
            <person name="Dodge S."/>
            <person name="Dooley K."/>
            <person name="Dorje P."/>
            <person name="Dorjee K."/>
            <person name="Dorris L."/>
            <person name="Duffey N."/>
            <person name="Dupes A."/>
            <person name="Elkins T."/>
            <person name="Engels R."/>
            <person name="Erickson J."/>
            <person name="Farina A."/>
            <person name="Faro S."/>
            <person name="Ferreira P."/>
            <person name="Fischer H."/>
            <person name="Fitzgerald M."/>
            <person name="Foley K."/>
            <person name="Gage D."/>
            <person name="Galagan J."/>
            <person name="Gearin G."/>
            <person name="Gnerre S."/>
            <person name="Gnirke A."/>
            <person name="Goyette A."/>
            <person name="Graham J."/>
            <person name="Grandbois E."/>
            <person name="Gyaltsen K."/>
            <person name="Hafez N."/>
            <person name="Hagopian D."/>
            <person name="Hagos B."/>
            <person name="Hall J."/>
            <person name="Hatcher B."/>
            <person name="Heller A."/>
            <person name="Higgins H."/>
            <person name="Honan T."/>
            <person name="Horn A."/>
            <person name="Houde N."/>
            <person name="Hughes L."/>
            <person name="Hulme W."/>
            <person name="Husby E."/>
            <person name="Iliev I."/>
            <person name="Jaffe D."/>
            <person name="Jones C."/>
            <person name="Kamal M."/>
            <person name="Kamat A."/>
            <person name="Kamvysselis M."/>
            <person name="Karlsson E."/>
            <person name="Kells C."/>
            <person name="Kieu A."/>
            <person name="Kisner P."/>
            <person name="Kodira C."/>
            <person name="Kulbokas E."/>
            <person name="Labutti K."/>
            <person name="Lama D."/>
            <person name="Landers T."/>
            <person name="Leger J."/>
            <person name="Levine S."/>
            <person name="Lewis D."/>
            <person name="Lewis T."/>
            <person name="Lindblad-toh K."/>
            <person name="Liu X."/>
            <person name="Lokyitsang T."/>
            <person name="Lokyitsang Y."/>
            <person name="Lucien O."/>
            <person name="Lui A."/>
            <person name="Ma L.J."/>
            <person name="Mabbitt R."/>
            <person name="Macdonald J."/>
            <person name="Maclean C."/>
            <person name="Major J."/>
            <person name="Manning J."/>
            <person name="Marabella R."/>
            <person name="Maru K."/>
            <person name="Matthews C."/>
            <person name="Mauceli E."/>
            <person name="Mccarthy M."/>
            <person name="Mcdonough S."/>
            <person name="Mcghee T."/>
            <person name="Meldrim J."/>
            <person name="Meneus L."/>
            <person name="Mesirov J."/>
            <person name="Mihalev A."/>
            <person name="Mihova T."/>
            <person name="Mikkelsen T."/>
            <person name="Mlenga V."/>
            <person name="Moru K."/>
            <person name="Mozes J."/>
            <person name="Mulrain L."/>
            <person name="Munson G."/>
            <person name="Naylor J."/>
            <person name="Newes C."/>
            <person name="Nguyen C."/>
            <person name="Nguyen N."/>
            <person name="Nguyen T."/>
            <person name="Nicol R."/>
            <person name="Nielsen C."/>
            <person name="Nizzari M."/>
            <person name="Norbu C."/>
            <person name="Norbu N."/>
            <person name="O'donnell P."/>
            <person name="Okoawo O."/>
            <person name="O'leary S."/>
            <person name="Omotosho B."/>
            <person name="O'neill K."/>
            <person name="Osman S."/>
            <person name="Parker S."/>
            <person name="Perrin D."/>
            <person name="Phunkhang P."/>
            <person name="Piqani B."/>
            <person name="Purcell S."/>
            <person name="Rachupka T."/>
            <person name="Ramasamy U."/>
            <person name="Rameau R."/>
            <person name="Ray V."/>
            <person name="Raymond C."/>
            <person name="Retta R."/>
            <person name="Richardson S."/>
            <person name="Rise C."/>
            <person name="Rodriguez J."/>
            <person name="Rogers J."/>
            <person name="Rogov P."/>
            <person name="Rutman M."/>
            <person name="Schupbach R."/>
            <person name="Seaman C."/>
            <person name="Settipalli S."/>
            <person name="Sharpe T."/>
            <person name="Sheridan J."/>
            <person name="Sherpa N."/>
            <person name="Shi J."/>
            <person name="Smirnov S."/>
            <person name="Smith C."/>
            <person name="Sougnez C."/>
            <person name="Spencer B."/>
            <person name="Stalker J."/>
            <person name="Stange-thomann N."/>
            <person name="Stavropoulos S."/>
            <person name="Stetson K."/>
            <person name="Stone C."/>
            <person name="Stone S."/>
            <person name="Stubbs M."/>
            <person name="Talamas J."/>
            <person name="Tchuinga P."/>
            <person name="Tenzing P."/>
            <person name="Tesfaye S."/>
            <person name="Theodore J."/>
            <person name="Thoulutsang Y."/>
            <person name="Topham K."/>
            <person name="Towey S."/>
            <person name="Tsamla T."/>
            <person name="Tsomo N."/>
            <person name="Vallee D."/>
            <person name="Vassiliev H."/>
            <person name="Venkataraman V."/>
            <person name="Vinson J."/>
            <person name="Vo A."/>
            <person name="Wade C."/>
            <person name="Wang S."/>
            <person name="Wangchuk T."/>
            <person name="Wangdi T."/>
            <person name="Whittaker C."/>
            <person name="Wilkinson J."/>
            <person name="Wu Y."/>
            <person name="Wyman D."/>
            <person name="Yadav S."/>
            <person name="Yang S."/>
            <person name="Yang X."/>
            <person name="Yeager S."/>
            <person name="Yee E."/>
            <person name="Young G."/>
            <person name="Zainoun J."/>
            <person name="Zembeck L."/>
            <person name="Zimmer A."/>
            <person name="Zody M."/>
            <person name="Lander E."/>
        </authorList>
    </citation>
    <scope>NUCLEOTIDE SEQUENCE [LARGE SCALE GENOMIC DNA]</scope>
</reference>
<dbReference type="InParanoid" id="H2YGG1"/>
<protein>
    <submittedName>
        <fullName evidence="2">Uncharacterized protein</fullName>
    </submittedName>
</protein>
<dbReference type="Proteomes" id="UP000007875">
    <property type="component" value="Unassembled WGS sequence"/>
</dbReference>
<accession>H2YGG1</accession>
<evidence type="ECO:0000313" key="2">
    <source>
        <dbReference type="Ensembl" id="ENSCSAVP00000004410.1"/>
    </source>
</evidence>
<feature type="compositionally biased region" description="Low complexity" evidence="1">
    <location>
        <begin position="75"/>
        <end position="85"/>
    </location>
</feature>
<proteinExistence type="predicted"/>
<reference evidence="2" key="3">
    <citation type="submission" date="2025-09" db="UniProtKB">
        <authorList>
            <consortium name="Ensembl"/>
        </authorList>
    </citation>
    <scope>IDENTIFICATION</scope>
</reference>
<keyword evidence="3" id="KW-1185">Reference proteome</keyword>